<dbReference type="PANTHER" id="PTHR46373:SF28">
    <property type="entry name" value="OS06G0228950 PROTEIN"/>
    <property type="match status" value="1"/>
</dbReference>
<keyword evidence="6" id="KW-0539">Nucleus</keyword>
<accession>A0A5P1F672</accession>
<dbReference type="Pfam" id="PF02042">
    <property type="entry name" value="RWP-RK"/>
    <property type="match status" value="1"/>
</dbReference>
<evidence type="ECO:0000313" key="9">
    <source>
        <dbReference type="EMBL" id="ONK73858.1"/>
    </source>
</evidence>
<dbReference type="GO" id="GO:0003677">
    <property type="term" value="F:DNA binding"/>
    <property type="evidence" value="ECO:0007669"/>
    <property type="project" value="UniProtKB-KW"/>
</dbReference>
<evidence type="ECO:0000256" key="3">
    <source>
        <dbReference type="ARBA" id="ARBA00023054"/>
    </source>
</evidence>
<comment type="function">
    <text evidence="1">Putative transcription factor.</text>
</comment>
<gene>
    <name evidence="9" type="ORF">A4U43_C03F300</name>
</gene>
<dbReference type="Gramene" id="ONK73858">
    <property type="protein sequence ID" value="ONK73858"/>
    <property type="gene ID" value="A4U43_C03F300"/>
</dbReference>
<keyword evidence="3 7" id="KW-0175">Coiled coil</keyword>
<dbReference type="EMBL" id="CM007383">
    <property type="protein sequence ID" value="ONK73858.1"/>
    <property type="molecule type" value="Genomic_DNA"/>
</dbReference>
<evidence type="ECO:0000256" key="2">
    <source>
        <dbReference type="ARBA" id="ARBA00023015"/>
    </source>
</evidence>
<keyword evidence="4" id="KW-0238">DNA-binding</keyword>
<proteinExistence type="predicted"/>
<feature type="domain" description="RWP-RK" evidence="8">
    <location>
        <begin position="97"/>
        <end position="183"/>
    </location>
</feature>
<feature type="coiled-coil region" evidence="7">
    <location>
        <begin position="163"/>
        <end position="202"/>
    </location>
</feature>
<keyword evidence="10" id="KW-1185">Reference proteome</keyword>
<dbReference type="Proteomes" id="UP000243459">
    <property type="component" value="Chromosome 3"/>
</dbReference>
<evidence type="ECO:0000259" key="8">
    <source>
        <dbReference type="PROSITE" id="PS51519"/>
    </source>
</evidence>
<name>A0A5P1F672_ASPOF</name>
<evidence type="ECO:0000256" key="5">
    <source>
        <dbReference type="ARBA" id="ARBA00023163"/>
    </source>
</evidence>
<dbReference type="PANTHER" id="PTHR46373">
    <property type="entry name" value="PROTEIN RKD4"/>
    <property type="match status" value="1"/>
</dbReference>
<protein>
    <recommendedName>
        <fullName evidence="8">RWP-RK domain-containing protein</fullName>
    </recommendedName>
</protein>
<evidence type="ECO:0000256" key="7">
    <source>
        <dbReference type="SAM" id="Coils"/>
    </source>
</evidence>
<dbReference type="AlphaFoldDB" id="A0A5P1F672"/>
<evidence type="ECO:0000256" key="4">
    <source>
        <dbReference type="ARBA" id="ARBA00023125"/>
    </source>
</evidence>
<keyword evidence="2" id="KW-0805">Transcription regulation</keyword>
<dbReference type="InterPro" id="IPR003035">
    <property type="entry name" value="RWP-RK_dom"/>
</dbReference>
<evidence type="ECO:0000256" key="6">
    <source>
        <dbReference type="ARBA" id="ARBA00023242"/>
    </source>
</evidence>
<dbReference type="PROSITE" id="PS51519">
    <property type="entry name" value="RWP_RK"/>
    <property type="match status" value="1"/>
</dbReference>
<organism evidence="9 10">
    <name type="scientific">Asparagus officinalis</name>
    <name type="common">Garden asparagus</name>
    <dbReference type="NCBI Taxonomy" id="4686"/>
    <lineage>
        <taxon>Eukaryota</taxon>
        <taxon>Viridiplantae</taxon>
        <taxon>Streptophyta</taxon>
        <taxon>Embryophyta</taxon>
        <taxon>Tracheophyta</taxon>
        <taxon>Spermatophyta</taxon>
        <taxon>Magnoliopsida</taxon>
        <taxon>Liliopsida</taxon>
        <taxon>Asparagales</taxon>
        <taxon>Asparagaceae</taxon>
        <taxon>Asparagoideae</taxon>
        <taxon>Asparagus</taxon>
    </lineage>
</organism>
<sequence length="261" mass="30956">MDIKQLDNWVGYEGQMTAPDYLELSGFPHWRDWQLDFPVVEEDVVEAVPLMQRYQWEPLFPPHDDLFEVEFNTLLDEENHRPWESTHMTKKRNLIEENNGKEKELCIRGSRDEKNLTFEEVSKYFYMPITQAARELHVGLTLLKKKCRELGIPRWPHRKMKSLQALIKNVQELEREEGEAGEVQLRSTIEILEQEKKLMEKKPDMKLEEKTKRLRQACFKANYKKRRLTLMSAAADQEQHSPASLCNGSVLEYFNGQTKRF</sequence>
<dbReference type="GO" id="GO:0003700">
    <property type="term" value="F:DNA-binding transcription factor activity"/>
    <property type="evidence" value="ECO:0007669"/>
    <property type="project" value="InterPro"/>
</dbReference>
<evidence type="ECO:0000313" key="10">
    <source>
        <dbReference type="Proteomes" id="UP000243459"/>
    </source>
</evidence>
<reference evidence="10" key="1">
    <citation type="journal article" date="2017" name="Nat. Commun.">
        <title>The asparagus genome sheds light on the origin and evolution of a young Y chromosome.</title>
        <authorList>
            <person name="Harkess A."/>
            <person name="Zhou J."/>
            <person name="Xu C."/>
            <person name="Bowers J.E."/>
            <person name="Van der Hulst R."/>
            <person name="Ayyampalayam S."/>
            <person name="Mercati F."/>
            <person name="Riccardi P."/>
            <person name="McKain M.R."/>
            <person name="Kakrana A."/>
            <person name="Tang H."/>
            <person name="Ray J."/>
            <person name="Groenendijk J."/>
            <person name="Arikit S."/>
            <person name="Mathioni S.M."/>
            <person name="Nakano M."/>
            <person name="Shan H."/>
            <person name="Telgmann-Rauber A."/>
            <person name="Kanno A."/>
            <person name="Yue Z."/>
            <person name="Chen H."/>
            <person name="Li W."/>
            <person name="Chen Y."/>
            <person name="Xu X."/>
            <person name="Zhang Y."/>
            <person name="Luo S."/>
            <person name="Chen H."/>
            <person name="Gao J."/>
            <person name="Mao Z."/>
            <person name="Pires J.C."/>
            <person name="Luo M."/>
            <person name="Kudrna D."/>
            <person name="Wing R.A."/>
            <person name="Meyers B.C."/>
            <person name="Yi K."/>
            <person name="Kong H."/>
            <person name="Lavrijsen P."/>
            <person name="Sunseri F."/>
            <person name="Falavigna A."/>
            <person name="Ye Y."/>
            <person name="Leebens-Mack J.H."/>
            <person name="Chen G."/>
        </authorList>
    </citation>
    <scope>NUCLEOTIDE SEQUENCE [LARGE SCALE GENOMIC DNA]</scope>
    <source>
        <strain evidence="10">cv. DH0086</strain>
    </source>
</reference>
<evidence type="ECO:0000256" key="1">
    <source>
        <dbReference type="ARBA" id="ARBA00004049"/>
    </source>
</evidence>
<dbReference type="InterPro" id="IPR044607">
    <property type="entry name" value="RKD-like"/>
</dbReference>
<keyword evidence="5" id="KW-0804">Transcription</keyword>